<keyword evidence="1" id="KW-0812">Transmembrane</keyword>
<evidence type="ECO:0000256" key="1">
    <source>
        <dbReference type="SAM" id="Phobius"/>
    </source>
</evidence>
<proteinExistence type="predicted"/>
<feature type="transmembrane region" description="Helical" evidence="1">
    <location>
        <begin position="73"/>
        <end position="91"/>
    </location>
</feature>
<sequence length="100" mass="10870">MTLDALVSTPAAVAQTVSWLATGIGLGLWLWSWLGEKNAIQKLRFRDCGVILLFAGILARIVVQERAMTPFDWAMSLLGPLFIAAALWRLGRTATAGEGR</sequence>
<keyword evidence="1" id="KW-0472">Membrane</keyword>
<evidence type="ECO:0000313" key="2">
    <source>
        <dbReference type="EMBL" id="OYX36000.1"/>
    </source>
</evidence>
<keyword evidence="1" id="KW-1133">Transmembrane helix</keyword>
<comment type="caution">
    <text evidence="2">The sequence shown here is derived from an EMBL/GenBank/DDBJ whole genome shotgun (WGS) entry which is preliminary data.</text>
</comment>
<name>A0A258FTQ8_9CAUL</name>
<protein>
    <submittedName>
        <fullName evidence="2">Uncharacterized protein</fullName>
    </submittedName>
</protein>
<organism evidence="2 3">
    <name type="scientific">Brevundimonas subvibrioides</name>
    <dbReference type="NCBI Taxonomy" id="74313"/>
    <lineage>
        <taxon>Bacteria</taxon>
        <taxon>Pseudomonadati</taxon>
        <taxon>Pseudomonadota</taxon>
        <taxon>Alphaproteobacteria</taxon>
        <taxon>Caulobacterales</taxon>
        <taxon>Caulobacteraceae</taxon>
        <taxon>Brevundimonas</taxon>
    </lineage>
</organism>
<dbReference type="EMBL" id="NCEB01000002">
    <property type="protein sequence ID" value="OYX36000.1"/>
    <property type="molecule type" value="Genomic_DNA"/>
</dbReference>
<reference evidence="2 3" key="1">
    <citation type="submission" date="2017-03" db="EMBL/GenBank/DDBJ databases">
        <title>Lifting the veil on microbial sulfur biogeochemistry in mining wastewaters.</title>
        <authorList>
            <person name="Kantor R.S."/>
            <person name="Colenbrander Nelson T."/>
            <person name="Marshall S."/>
            <person name="Bennett D."/>
            <person name="Apte S."/>
            <person name="Camacho D."/>
            <person name="Thomas B.C."/>
            <person name="Warren L.A."/>
            <person name="Banfield J.F."/>
        </authorList>
    </citation>
    <scope>NUCLEOTIDE SEQUENCE [LARGE SCALE GENOMIC DNA]</scope>
    <source>
        <strain evidence="2">32-69-9</strain>
    </source>
</reference>
<dbReference type="AlphaFoldDB" id="A0A258FTQ8"/>
<evidence type="ECO:0000313" key="3">
    <source>
        <dbReference type="Proteomes" id="UP000215595"/>
    </source>
</evidence>
<feature type="transmembrane region" description="Helical" evidence="1">
    <location>
        <begin position="43"/>
        <end position="61"/>
    </location>
</feature>
<accession>A0A258FTQ8</accession>
<gene>
    <name evidence="2" type="ORF">B7Z01_01465</name>
</gene>
<feature type="transmembrane region" description="Helical" evidence="1">
    <location>
        <begin position="12"/>
        <end position="31"/>
    </location>
</feature>
<dbReference type="Proteomes" id="UP000215595">
    <property type="component" value="Unassembled WGS sequence"/>
</dbReference>